<keyword evidence="2" id="KW-1185">Reference proteome</keyword>
<proteinExistence type="predicted"/>
<name>A0A016SYD9_9BILA</name>
<protein>
    <submittedName>
        <fullName evidence="1">Uncharacterized protein</fullName>
    </submittedName>
</protein>
<gene>
    <name evidence="1" type="primary">Acey_s0161.g3384</name>
    <name evidence="1" type="ORF">Y032_0161g3384</name>
</gene>
<accession>A0A016SYD9</accession>
<evidence type="ECO:0000313" key="2">
    <source>
        <dbReference type="Proteomes" id="UP000024635"/>
    </source>
</evidence>
<organism evidence="1 2">
    <name type="scientific">Ancylostoma ceylanicum</name>
    <dbReference type="NCBI Taxonomy" id="53326"/>
    <lineage>
        <taxon>Eukaryota</taxon>
        <taxon>Metazoa</taxon>
        <taxon>Ecdysozoa</taxon>
        <taxon>Nematoda</taxon>
        <taxon>Chromadorea</taxon>
        <taxon>Rhabditida</taxon>
        <taxon>Rhabditina</taxon>
        <taxon>Rhabditomorpha</taxon>
        <taxon>Strongyloidea</taxon>
        <taxon>Ancylostomatidae</taxon>
        <taxon>Ancylostomatinae</taxon>
        <taxon>Ancylostoma</taxon>
    </lineage>
</organism>
<comment type="caution">
    <text evidence="1">The sequence shown here is derived from an EMBL/GenBank/DDBJ whole genome shotgun (WGS) entry which is preliminary data.</text>
</comment>
<reference evidence="2" key="1">
    <citation type="journal article" date="2015" name="Nat. Genet.">
        <title>The genome and transcriptome of the zoonotic hookworm Ancylostoma ceylanicum identify infection-specific gene families.</title>
        <authorList>
            <person name="Schwarz E.M."/>
            <person name="Hu Y."/>
            <person name="Antoshechkin I."/>
            <person name="Miller M.M."/>
            <person name="Sternberg P.W."/>
            <person name="Aroian R.V."/>
        </authorList>
    </citation>
    <scope>NUCLEOTIDE SEQUENCE</scope>
    <source>
        <strain evidence="2">HY135</strain>
    </source>
</reference>
<evidence type="ECO:0000313" key="1">
    <source>
        <dbReference type="EMBL" id="EYB95349.1"/>
    </source>
</evidence>
<dbReference type="AlphaFoldDB" id="A0A016SYD9"/>
<sequence>MSMSNKFITEKLTAYGEKQLNRAPLQLAWGSPDPAFNLLYLENADAFGGATCVELPGLSFRPHNIQNF</sequence>
<dbReference type="EMBL" id="JARK01001497">
    <property type="protein sequence ID" value="EYB95349.1"/>
    <property type="molecule type" value="Genomic_DNA"/>
</dbReference>
<dbReference type="Proteomes" id="UP000024635">
    <property type="component" value="Unassembled WGS sequence"/>
</dbReference>